<dbReference type="Proteomes" id="UP001374579">
    <property type="component" value="Unassembled WGS sequence"/>
</dbReference>
<feature type="compositionally biased region" description="Polar residues" evidence="1">
    <location>
        <begin position="1"/>
        <end position="16"/>
    </location>
</feature>
<gene>
    <name evidence="2" type="ORF">V1264_021101</name>
</gene>
<protein>
    <submittedName>
        <fullName evidence="2">Uncharacterized protein</fullName>
    </submittedName>
</protein>
<evidence type="ECO:0000313" key="3">
    <source>
        <dbReference type="Proteomes" id="UP001374579"/>
    </source>
</evidence>
<reference evidence="2 3" key="1">
    <citation type="submission" date="2024-02" db="EMBL/GenBank/DDBJ databases">
        <title>Chromosome-scale genome assembly of the rough periwinkle Littorina saxatilis.</title>
        <authorList>
            <person name="De Jode A."/>
            <person name="Faria R."/>
            <person name="Formenti G."/>
            <person name="Sims Y."/>
            <person name="Smith T.P."/>
            <person name="Tracey A."/>
            <person name="Wood J.M.D."/>
            <person name="Zagrodzka Z.B."/>
            <person name="Johannesson K."/>
            <person name="Butlin R.K."/>
            <person name="Leder E.H."/>
        </authorList>
    </citation>
    <scope>NUCLEOTIDE SEQUENCE [LARGE SCALE GENOMIC DNA]</scope>
    <source>
        <strain evidence="2">Snail1</strain>
        <tissue evidence="2">Muscle</tissue>
    </source>
</reference>
<evidence type="ECO:0000256" key="1">
    <source>
        <dbReference type="SAM" id="MobiDB-lite"/>
    </source>
</evidence>
<keyword evidence="3" id="KW-1185">Reference proteome</keyword>
<accession>A0AAN9BD97</accession>
<sequence>MGDTLSCASGTASDGSKYTKPDISRPLLKKSRDDLPPPPPPPSSPLHPPPRPPPNVPPVELKKEEDDDAVPSLPDKVPLIGKVNGVTHEKSTSCPDVKRATWSIGSTVSEAPLSSPAPSGAPSTASASAAYLLNASQ</sequence>
<dbReference type="EMBL" id="JBAMIC010000010">
    <property type="protein sequence ID" value="KAK7102951.1"/>
    <property type="molecule type" value="Genomic_DNA"/>
</dbReference>
<comment type="caution">
    <text evidence="2">The sequence shown here is derived from an EMBL/GenBank/DDBJ whole genome shotgun (WGS) entry which is preliminary data.</text>
</comment>
<name>A0AAN9BD97_9CAEN</name>
<dbReference type="AlphaFoldDB" id="A0AAN9BD97"/>
<feature type="region of interest" description="Disordered" evidence="1">
    <location>
        <begin position="1"/>
        <end position="95"/>
    </location>
</feature>
<feature type="compositionally biased region" description="Pro residues" evidence="1">
    <location>
        <begin position="36"/>
        <end position="57"/>
    </location>
</feature>
<evidence type="ECO:0000313" key="2">
    <source>
        <dbReference type="EMBL" id="KAK7102951.1"/>
    </source>
</evidence>
<proteinExistence type="predicted"/>
<organism evidence="2 3">
    <name type="scientific">Littorina saxatilis</name>
    <dbReference type="NCBI Taxonomy" id="31220"/>
    <lineage>
        <taxon>Eukaryota</taxon>
        <taxon>Metazoa</taxon>
        <taxon>Spiralia</taxon>
        <taxon>Lophotrochozoa</taxon>
        <taxon>Mollusca</taxon>
        <taxon>Gastropoda</taxon>
        <taxon>Caenogastropoda</taxon>
        <taxon>Littorinimorpha</taxon>
        <taxon>Littorinoidea</taxon>
        <taxon>Littorinidae</taxon>
        <taxon>Littorina</taxon>
    </lineage>
</organism>